<reference evidence="2" key="1">
    <citation type="journal article" date="2022" name="Mol. Ecol. Resour.">
        <title>The genomes of chicory, endive, great burdock and yacon provide insights into Asteraceae palaeo-polyploidization history and plant inulin production.</title>
        <authorList>
            <person name="Fan W."/>
            <person name="Wang S."/>
            <person name="Wang H."/>
            <person name="Wang A."/>
            <person name="Jiang F."/>
            <person name="Liu H."/>
            <person name="Zhao H."/>
            <person name="Xu D."/>
            <person name="Zhang Y."/>
        </authorList>
    </citation>
    <scope>NUCLEOTIDE SEQUENCE [LARGE SCALE GENOMIC DNA]</scope>
    <source>
        <strain evidence="2">cv. Yunnan</strain>
    </source>
</reference>
<dbReference type="Proteomes" id="UP001056120">
    <property type="component" value="Linkage Group LG11"/>
</dbReference>
<keyword evidence="2" id="KW-1185">Reference proteome</keyword>
<proteinExistence type="predicted"/>
<evidence type="ECO:0000313" key="1">
    <source>
        <dbReference type="EMBL" id="KAI3799187.1"/>
    </source>
</evidence>
<name>A0ACB9HUC1_9ASTR</name>
<comment type="caution">
    <text evidence="1">The sequence shown here is derived from an EMBL/GenBank/DDBJ whole genome shotgun (WGS) entry which is preliminary data.</text>
</comment>
<accession>A0ACB9HUC1</accession>
<sequence length="134" mass="15027">MAAAVVAELDETKVVSSTTIDPPRVSNSNSNSLRDDCSEIFELGFRDNVIHPIGVEKEAKKPRSRGSSRGSSTVEVKKTTKIDARLYSESWQDCYNEVNSGFNMKVLRSNSSVSWRSSSLRKSNPNTIARREWR</sequence>
<organism evidence="1 2">
    <name type="scientific">Smallanthus sonchifolius</name>
    <dbReference type="NCBI Taxonomy" id="185202"/>
    <lineage>
        <taxon>Eukaryota</taxon>
        <taxon>Viridiplantae</taxon>
        <taxon>Streptophyta</taxon>
        <taxon>Embryophyta</taxon>
        <taxon>Tracheophyta</taxon>
        <taxon>Spermatophyta</taxon>
        <taxon>Magnoliopsida</taxon>
        <taxon>eudicotyledons</taxon>
        <taxon>Gunneridae</taxon>
        <taxon>Pentapetalae</taxon>
        <taxon>asterids</taxon>
        <taxon>campanulids</taxon>
        <taxon>Asterales</taxon>
        <taxon>Asteraceae</taxon>
        <taxon>Asteroideae</taxon>
        <taxon>Heliantheae alliance</taxon>
        <taxon>Millerieae</taxon>
        <taxon>Smallanthus</taxon>
    </lineage>
</organism>
<reference evidence="1 2" key="2">
    <citation type="journal article" date="2022" name="Mol. Ecol. Resour.">
        <title>The genomes of chicory, endive, great burdock and yacon provide insights into Asteraceae paleo-polyploidization history and plant inulin production.</title>
        <authorList>
            <person name="Fan W."/>
            <person name="Wang S."/>
            <person name="Wang H."/>
            <person name="Wang A."/>
            <person name="Jiang F."/>
            <person name="Liu H."/>
            <person name="Zhao H."/>
            <person name="Xu D."/>
            <person name="Zhang Y."/>
        </authorList>
    </citation>
    <scope>NUCLEOTIDE SEQUENCE [LARGE SCALE GENOMIC DNA]</scope>
    <source>
        <strain evidence="2">cv. Yunnan</strain>
        <tissue evidence="1">Leaves</tissue>
    </source>
</reference>
<protein>
    <submittedName>
        <fullName evidence="1">Uncharacterized protein</fullName>
    </submittedName>
</protein>
<dbReference type="EMBL" id="CM042028">
    <property type="protein sequence ID" value="KAI3799187.1"/>
    <property type="molecule type" value="Genomic_DNA"/>
</dbReference>
<gene>
    <name evidence="1" type="ORF">L1987_34477</name>
</gene>
<evidence type="ECO:0000313" key="2">
    <source>
        <dbReference type="Proteomes" id="UP001056120"/>
    </source>
</evidence>